<dbReference type="InterPro" id="IPR013630">
    <property type="entry name" value="Methyltransf_Zn-bd_dom_put"/>
</dbReference>
<dbReference type="Pfam" id="PF08484">
    <property type="entry name" value="Methyltransf_14"/>
    <property type="match status" value="1"/>
</dbReference>
<proteinExistence type="inferred from homology"/>
<dbReference type="SUPFAM" id="SSF53335">
    <property type="entry name" value="S-adenosyl-L-methionine-dependent methyltransferases"/>
    <property type="match status" value="1"/>
</dbReference>
<dbReference type="InterPro" id="IPR029063">
    <property type="entry name" value="SAM-dependent_MTases_sf"/>
</dbReference>
<dbReference type="AlphaFoldDB" id="A0A7S0WWZ9"/>
<dbReference type="PANTHER" id="PTHR43000">
    <property type="entry name" value="DTDP-D-GLUCOSE 4,6-DEHYDRATASE-RELATED"/>
    <property type="match status" value="1"/>
</dbReference>
<comment type="similarity">
    <text evidence="1">Belongs to the NAD(P)-dependent epimerase/dehydratase family.</text>
</comment>
<dbReference type="Pfam" id="PF08421">
    <property type="entry name" value="Methyltransf_13"/>
    <property type="match status" value="1"/>
</dbReference>
<dbReference type="EMBL" id="HBFA01038116">
    <property type="protein sequence ID" value="CAD8689358.1"/>
    <property type="molecule type" value="Transcribed_RNA"/>
</dbReference>
<dbReference type="Gene3D" id="3.40.50.150">
    <property type="entry name" value="Vaccinia Virus protein VP39"/>
    <property type="match status" value="1"/>
</dbReference>
<dbReference type="InterPro" id="IPR001509">
    <property type="entry name" value="Epimerase_deHydtase"/>
</dbReference>
<gene>
    <name evidence="5" type="ORF">POBO1169_LOCUS19071</name>
</gene>
<dbReference type="InterPro" id="IPR036291">
    <property type="entry name" value="NAD(P)-bd_dom_sf"/>
</dbReference>
<evidence type="ECO:0000259" key="4">
    <source>
        <dbReference type="Pfam" id="PF08484"/>
    </source>
</evidence>
<evidence type="ECO:0000313" key="5">
    <source>
        <dbReference type="EMBL" id="CAD8689358.1"/>
    </source>
</evidence>
<reference evidence="5" key="1">
    <citation type="submission" date="2021-01" db="EMBL/GenBank/DDBJ databases">
        <authorList>
            <person name="Corre E."/>
            <person name="Pelletier E."/>
            <person name="Niang G."/>
            <person name="Scheremetjew M."/>
            <person name="Finn R."/>
            <person name="Kale V."/>
            <person name="Holt S."/>
            <person name="Cochrane G."/>
            <person name="Meng A."/>
            <person name="Brown T."/>
            <person name="Cohen L."/>
        </authorList>
    </citation>
    <scope>NUCLEOTIDE SEQUENCE</scope>
    <source>
        <strain evidence="5">CCMP722</strain>
    </source>
</reference>
<dbReference type="Gene3D" id="3.40.50.720">
    <property type="entry name" value="NAD(P)-binding Rossmann-like Domain"/>
    <property type="match status" value="2"/>
</dbReference>
<evidence type="ECO:0008006" key="6">
    <source>
        <dbReference type="Google" id="ProtNLM"/>
    </source>
</evidence>
<dbReference type="Pfam" id="PF01370">
    <property type="entry name" value="Epimerase"/>
    <property type="match status" value="1"/>
</dbReference>
<dbReference type="Pfam" id="PF13489">
    <property type="entry name" value="Methyltransf_23"/>
    <property type="match status" value="1"/>
</dbReference>
<dbReference type="InterPro" id="IPR013691">
    <property type="entry name" value="MeTrfase_14"/>
</dbReference>
<evidence type="ECO:0000256" key="1">
    <source>
        <dbReference type="ARBA" id="ARBA00007637"/>
    </source>
</evidence>
<sequence length="889" mass="99068">MRKNDFLRILISSLLVFVAILILAPNSYPSGNGKTSIVSNGQQELSVVKRDSAACGSPKLVPSNGKRVLVTGVGGFIASHVARYCMERLNMQVVGVDSLLAYGLQYSLPNIPNGTVFVRGDLKDYAFVERLFREYGPFTFVYHFAAYAGQGMSNFIRNHMFSTNLVATTNLVNQAVNTEVTHLVFLSSCAVYGSGTIPKPASGYVEDVPITPDDPYGISKYASELDIRAANKQFGLSYTIFRAHNVYGPHQGLNDPYRNVLSILMRQIMYDKEVTIFGDGMQTRSFTYIDDVVPLFAEAPLHSKASGETLNAGSEETHTLLDVVQLVGEALNKQPKVRFLPARRESEAVEPDHTKQNMIFQDAYTKVTPLAVGLKEMASWARGFDWREDAPHTPPEITRAMPPHWLQLFVESGASPGGRPYRFSCRAEEVENLSHLDAPAEADYSIAEEPLSVNVGAYKEQSTCRFDGHPLTKVIDFGYTPLGNNFLPADSTQADFDNEPHYPLTVMFCPYCGSLQVNIAPQAQTKVWRDYLYFSSVIKSLADEFAKYAIELGAMFNVENKTRVTILEFGCNDGVFLKPLAAQGFKTIGVDPASAVVAPLIEAGFDIYNDFFGRKVAEDIKRKEGLVDSIATSNSFAHIDLMDDVMEGVKALLKEEGVLAIQVHYAVSMVRDMQYDWIYHEHMSYYSLYSLSNFLKRHGFEVFKAAETPMHGGSIRVFAQRGSAKIKRPLDYSVRQIRKTEEELGVYDIKYYRNFGSKMEATREAVREVLSNVTAAGAKVVGYGAPARATTLSAYIGFSFMKHHLVAVIDDAPAKQGMFTPGTHLPIYPSSFLKGETRPEYVFLFAWPWQGDIVLKHREYLESGGAFILPLPQVRVFTLQDLGERQQHM</sequence>
<evidence type="ECO:0000259" key="2">
    <source>
        <dbReference type="Pfam" id="PF01370"/>
    </source>
</evidence>
<dbReference type="InterPro" id="IPR038576">
    <property type="entry name" value="Methyltransf_Zn-bd_dom_put_sf"/>
</dbReference>
<name>A0A7S0WWZ9_9CHLO</name>
<feature type="domain" description="Methyltransferase putative zinc binding" evidence="3">
    <location>
        <begin position="464"/>
        <end position="517"/>
    </location>
</feature>
<feature type="domain" description="NAD-dependent epimerase/dehydratase" evidence="2">
    <location>
        <begin position="68"/>
        <end position="313"/>
    </location>
</feature>
<evidence type="ECO:0000259" key="3">
    <source>
        <dbReference type="Pfam" id="PF08421"/>
    </source>
</evidence>
<dbReference type="Gene3D" id="3.90.25.10">
    <property type="entry name" value="UDP-galactose 4-epimerase, domain 1"/>
    <property type="match status" value="1"/>
</dbReference>
<accession>A0A7S0WWZ9</accession>
<feature type="domain" description="C-methyltransferase" evidence="4">
    <location>
        <begin position="709"/>
        <end position="872"/>
    </location>
</feature>
<dbReference type="SUPFAM" id="SSF51735">
    <property type="entry name" value="NAD(P)-binding Rossmann-fold domains"/>
    <property type="match status" value="1"/>
</dbReference>
<organism evidence="5">
    <name type="scientific">Pyramimonas obovata</name>
    <dbReference type="NCBI Taxonomy" id="1411642"/>
    <lineage>
        <taxon>Eukaryota</taxon>
        <taxon>Viridiplantae</taxon>
        <taxon>Chlorophyta</taxon>
        <taxon>Pyramimonadophyceae</taxon>
        <taxon>Pyramimonadales</taxon>
        <taxon>Pyramimonadaceae</taxon>
        <taxon>Pyramimonas</taxon>
        <taxon>Pyramimonas incertae sedis</taxon>
    </lineage>
</organism>
<dbReference type="Gene3D" id="6.20.50.110">
    <property type="entry name" value="Methyltransferase, zinc-binding domain"/>
    <property type="match status" value="1"/>
</dbReference>
<protein>
    <recommendedName>
        <fullName evidence="6">NAD-dependent epimerase/dehydratase domain-containing protein</fullName>
    </recommendedName>
</protein>